<organism evidence="4">
    <name type="scientific">Davidia involucrata</name>
    <name type="common">Dove tree</name>
    <dbReference type="NCBI Taxonomy" id="16924"/>
    <lineage>
        <taxon>Eukaryota</taxon>
        <taxon>Viridiplantae</taxon>
        <taxon>Streptophyta</taxon>
        <taxon>Embryophyta</taxon>
        <taxon>Tracheophyta</taxon>
        <taxon>Spermatophyta</taxon>
        <taxon>Magnoliopsida</taxon>
        <taxon>eudicotyledons</taxon>
        <taxon>Gunneridae</taxon>
        <taxon>Pentapetalae</taxon>
        <taxon>asterids</taxon>
        <taxon>Cornales</taxon>
        <taxon>Nyssaceae</taxon>
        <taxon>Davidia</taxon>
    </lineage>
</organism>
<sequence length="297" mass="33944">MSRTRMAVSLVLLPAILSSLWSLSGSSSPIPQIDTQTSCGNHHFIRDLQEAKLKIGRLESILEETIKDLNAKSLYLKESEKLIEKMTHEIDHLQSALFSFKGDSSCVDERLNALEEEVRLLWAASRKNNFELHNLECKAQDAENRLEVVTSQVEKIADIVTEQWIQIQHLEQALQIAEMRTLRVRWQVSSSRCTFLKFIKTLFGSHLQKLREMLDPFLFEKESALGSYISQALHQLAKFLSAAKKYHHELQGLIKQEMERNEFTAALANKEVVFFVASALITFPIISAWMLLSSKLS</sequence>
<proteinExistence type="predicted"/>
<protein>
    <submittedName>
        <fullName evidence="4">Uncharacterized protein</fullName>
    </submittedName>
</protein>
<feature type="chain" id="PRO_5023048310" evidence="3">
    <location>
        <begin position="27"/>
        <end position="297"/>
    </location>
</feature>
<keyword evidence="2" id="KW-0472">Membrane</keyword>
<evidence type="ECO:0000313" key="4">
    <source>
        <dbReference type="EMBL" id="MPA69584.1"/>
    </source>
</evidence>
<reference evidence="4" key="1">
    <citation type="submission" date="2019-08" db="EMBL/GenBank/DDBJ databases">
        <title>Reference gene set and small RNA set construction with multiple tissues from Davidia involucrata Baill.</title>
        <authorList>
            <person name="Yang H."/>
            <person name="Zhou C."/>
            <person name="Li G."/>
            <person name="Wang J."/>
            <person name="Gao P."/>
            <person name="Wang M."/>
            <person name="Wang R."/>
            <person name="Zhao Y."/>
        </authorList>
    </citation>
    <scope>NUCLEOTIDE SEQUENCE</scope>
    <source>
        <tissue evidence="4">Mixed with DoveR01_LX</tissue>
    </source>
</reference>
<evidence type="ECO:0000256" key="2">
    <source>
        <dbReference type="SAM" id="Phobius"/>
    </source>
</evidence>
<dbReference type="EMBL" id="GHES01039025">
    <property type="protein sequence ID" value="MPA69584.1"/>
    <property type="molecule type" value="Transcribed_RNA"/>
</dbReference>
<feature type="signal peptide" evidence="3">
    <location>
        <begin position="1"/>
        <end position="26"/>
    </location>
</feature>
<keyword evidence="3" id="KW-0732">Signal</keyword>
<feature type="transmembrane region" description="Helical" evidence="2">
    <location>
        <begin position="272"/>
        <end position="292"/>
    </location>
</feature>
<dbReference type="Gene3D" id="1.10.287.1490">
    <property type="match status" value="1"/>
</dbReference>
<dbReference type="AlphaFoldDB" id="A0A5B7BMB4"/>
<evidence type="ECO:0000256" key="1">
    <source>
        <dbReference type="SAM" id="Coils"/>
    </source>
</evidence>
<feature type="coiled-coil region" evidence="1">
    <location>
        <begin position="48"/>
        <end position="96"/>
    </location>
</feature>
<dbReference type="PANTHER" id="PTHR34360:SF2">
    <property type="entry name" value="MYOSIN HEAVY CHAIN-LIKE PROTEIN"/>
    <property type="match status" value="1"/>
</dbReference>
<name>A0A5B7BMB4_DAVIN</name>
<gene>
    <name evidence="4" type="ORF">Din_039025</name>
</gene>
<evidence type="ECO:0000256" key="3">
    <source>
        <dbReference type="SAM" id="SignalP"/>
    </source>
</evidence>
<keyword evidence="1" id="KW-0175">Coiled coil</keyword>
<accession>A0A5B7BMB4</accession>
<keyword evidence="2" id="KW-1133">Transmembrane helix</keyword>
<dbReference type="PANTHER" id="PTHR34360">
    <property type="entry name" value="OS08G0519400 PROTEIN"/>
    <property type="match status" value="1"/>
</dbReference>
<keyword evidence="2" id="KW-0812">Transmembrane</keyword>